<dbReference type="Gene3D" id="3.40.50.2300">
    <property type="match status" value="1"/>
</dbReference>
<proteinExistence type="inferred from homology"/>
<dbReference type="GO" id="GO:0051607">
    <property type="term" value="P:defense response to virus"/>
    <property type="evidence" value="ECO:0007669"/>
    <property type="project" value="UniProtKB-ARBA"/>
</dbReference>
<accession>A0A4D6LPB8</accession>
<keyword evidence="6" id="KW-0687">Ribonucleoprotein</keyword>
<keyword evidence="2" id="KW-0678">Repressor</keyword>
<dbReference type="SUPFAM" id="SSF101690">
    <property type="entry name" value="PAZ domain"/>
    <property type="match status" value="2"/>
</dbReference>
<evidence type="ECO:0000259" key="9">
    <source>
        <dbReference type="PROSITE" id="PS50821"/>
    </source>
</evidence>
<dbReference type="Gene3D" id="2.170.260.10">
    <property type="entry name" value="paz domain"/>
    <property type="match status" value="2"/>
</dbReference>
<comment type="similarity">
    <text evidence="1">Belongs to the argonaute family. Ago subfamily.</text>
</comment>
<dbReference type="FunFam" id="3.30.420.10:FF:000013">
    <property type="entry name" value="protein argonaute 10-like"/>
    <property type="match status" value="1"/>
</dbReference>
<dbReference type="FunFam" id="3.40.50.2300:FF:000110">
    <property type="entry name" value="Argonaute 10"/>
    <property type="match status" value="1"/>
</dbReference>
<gene>
    <name evidence="11" type="ORF">DEO72_LG4g1336</name>
</gene>
<dbReference type="CDD" id="cd02846">
    <property type="entry name" value="PAZ_argonaute_like"/>
    <property type="match status" value="2"/>
</dbReference>
<dbReference type="InterPro" id="IPR036085">
    <property type="entry name" value="PAZ_dom_sf"/>
</dbReference>
<dbReference type="GO" id="GO:0003723">
    <property type="term" value="F:RNA binding"/>
    <property type="evidence" value="ECO:0007669"/>
    <property type="project" value="UniProtKB-KW"/>
</dbReference>
<evidence type="ECO:0000256" key="2">
    <source>
        <dbReference type="ARBA" id="ARBA00022491"/>
    </source>
</evidence>
<keyword evidence="4" id="KW-0694">RNA-binding</keyword>
<sequence>MMNHVVSYTDSAPKELQQQSKASLKGNDGKKLIPARKPQSVIVAKRPDSGGQEGSVISLLANHFLVQFDPSQNIYHYNVEITPHPSKDIARAIKHKLVNNNSAVLSGATPAYDGRKNLFSPVEFQNDKLEFYISLPIPSAKLASPYGEISDLREKHEKLKLFRINIKLVSKINGKELTNYLSKEGDDWIPLPQDYLHALDVVLRESPTEKCIPVGRSFYSSSMGRSKDIGGGAVGLRGFFQSLRPTQQGLALNVDFSVTAFHESIGVIAYLQKRLEFLRDLSQRKTAQLTGEERKEVEKSLKNIRVFVCHRETVQRYRVYGLTEEATENLWFADRDGKNLRLRPDSGGQEGSVISLLANHFLVQFDPSQNIYHYNVEITPHPSKDIARAIKHKLVNNNSAVLSGATPAYDGRKNLFSPVEFQNDKLEFYISLPIPSAKLASPYGEISDLREKHEKLKLFRINIKLVSKINGKELTNYLSKEGDDWIPLPQDYLHALDVVLRESPTEKCIPVGRSFYSSSMGRSKDIGGGAVGLRGFFQSLRPTQQGLALNVDFSVTAFHESIGVIAYLQKRLEFLRDLSQRKTAQLTGEERKEVEKSLKNIRVFVCHRETVQRYRVYGLTEEATENLWFADRDGKNLRLVNYFKDHYNYDIQFRKLPCLQISRSKPCYLPMELCVICEGQKFLGKLSDDQTARILKMGCQRPGERKTIIEGVMRGNVGPTSGDQEKEFKLHVSREMTKLTGRILFPPKLKLGDGGHVRNLTPSRHDRQWNLLDGHVSEGTTIERWALISFGGTPEQKSNVPRFVNQLSQRCEQLGIFLNKNTVIAPQFESNQILNNVTLLESKLKRIQRTASNKLQLLICIMERKHKGYADLKRIAETSVGVVSQCCLYPNLSKLSSQFLANLALKINAKVGGCTVALYNSLPSQLPRLFHIDEPVIFMGADVTHPHPLDDFSPSVAAVVGSMNWPTANKYISRIRSQTHRQEIIQDLGAMVGELLDDFYQEVEKLPSRIIFFRDGVSETQFYKVLEDELQSIRCACTRFPGYKPSITFVVVQKRHHTRLFPLETDHSSTQNHFLYENIPPGTVVDSVITHPNEFDFYLCSHWGVKGTIGGCTVALYNSLPSQLPRLFHIDEPVIFMGADVTHPHPLDDFSPSVAAVVGSMNWPTANKYISRIRSQTHRQEIIQDLGAMVGELLDDFYQEVEKLPSRIIFFRDGVSETQFYKVLEDELQSIRCACTRFPGYKPSITFVVVQKRHHTRLFPLETDHSSTQNHFLYENIPPGTVVDSVITHPNEFDFYLCSHWGVKGTSRPTHYHVLWDENQFTSDELQKLVYNLCYTFVRCTKPISLVPPAYYAHLAAYRGRLYLQRSESLGLFRNTSTLSRAAPPKTAPLPKLSENIKKLMFYC</sequence>
<feature type="region of interest" description="Disordered" evidence="8">
    <location>
        <begin position="1"/>
        <end position="37"/>
    </location>
</feature>
<dbReference type="Pfam" id="PF02170">
    <property type="entry name" value="PAZ"/>
    <property type="match status" value="1"/>
</dbReference>
<keyword evidence="3" id="KW-0810">Translation regulation</keyword>
<reference evidence="11 12" key="1">
    <citation type="submission" date="2019-04" db="EMBL/GenBank/DDBJ databases">
        <title>An improved genome assembly and genetic linkage map for asparagus bean, Vigna unguiculata ssp. sesquipedialis.</title>
        <authorList>
            <person name="Xia Q."/>
            <person name="Zhang R."/>
            <person name="Dong Y."/>
        </authorList>
    </citation>
    <scope>NUCLEOTIDE SEQUENCE [LARGE SCALE GENOMIC DNA]</scope>
    <source>
        <tissue evidence="11">Leaf</tissue>
    </source>
</reference>
<dbReference type="InterPro" id="IPR003100">
    <property type="entry name" value="PAZ_dom"/>
</dbReference>
<dbReference type="SUPFAM" id="SSF53098">
    <property type="entry name" value="Ribonuclease H-like"/>
    <property type="match status" value="2"/>
</dbReference>
<dbReference type="SMART" id="SM00949">
    <property type="entry name" value="PAZ"/>
    <property type="match status" value="1"/>
</dbReference>
<dbReference type="Pfam" id="PF08699">
    <property type="entry name" value="ArgoL1"/>
    <property type="match status" value="2"/>
</dbReference>
<evidence type="ECO:0000313" key="12">
    <source>
        <dbReference type="Proteomes" id="UP000501690"/>
    </source>
</evidence>
<dbReference type="InterPro" id="IPR003165">
    <property type="entry name" value="Piwi"/>
</dbReference>
<dbReference type="InterPro" id="IPR036397">
    <property type="entry name" value="RNaseH_sf"/>
</dbReference>
<evidence type="ECO:0000256" key="7">
    <source>
        <dbReference type="ARBA" id="ARBA00070857"/>
    </source>
</evidence>
<evidence type="ECO:0000256" key="1">
    <source>
        <dbReference type="ARBA" id="ARBA00008201"/>
    </source>
</evidence>
<dbReference type="PROSITE" id="PS50821">
    <property type="entry name" value="PAZ"/>
    <property type="match status" value="2"/>
</dbReference>
<name>A0A4D6LPB8_VIGUN</name>
<evidence type="ECO:0000256" key="3">
    <source>
        <dbReference type="ARBA" id="ARBA00022845"/>
    </source>
</evidence>
<dbReference type="Pfam" id="PF02171">
    <property type="entry name" value="Piwi"/>
    <property type="match status" value="2"/>
</dbReference>
<dbReference type="InterPro" id="IPR045246">
    <property type="entry name" value="Piwi_ago-like"/>
</dbReference>
<evidence type="ECO:0000256" key="8">
    <source>
        <dbReference type="SAM" id="MobiDB-lite"/>
    </source>
</evidence>
<evidence type="ECO:0000256" key="4">
    <source>
        <dbReference type="ARBA" id="ARBA00022884"/>
    </source>
</evidence>
<dbReference type="EMBL" id="CP039348">
    <property type="protein sequence ID" value="QCD90381.1"/>
    <property type="molecule type" value="Genomic_DNA"/>
</dbReference>
<dbReference type="InterPro" id="IPR014811">
    <property type="entry name" value="ArgoL1"/>
</dbReference>
<evidence type="ECO:0000256" key="5">
    <source>
        <dbReference type="ARBA" id="ARBA00023158"/>
    </source>
</evidence>
<dbReference type="FunFam" id="2.170.260.10:FF:000008">
    <property type="entry name" value="Protein argonaute 7"/>
    <property type="match status" value="1"/>
</dbReference>
<protein>
    <recommendedName>
        <fullName evidence="7">Protein argonaute 7</fullName>
    </recommendedName>
</protein>
<feature type="domain" description="Piwi" evidence="10">
    <location>
        <begin position="857"/>
        <end position="1365"/>
    </location>
</feature>
<dbReference type="GO" id="GO:0006417">
    <property type="term" value="P:regulation of translation"/>
    <property type="evidence" value="ECO:0007669"/>
    <property type="project" value="UniProtKB-KW"/>
</dbReference>
<dbReference type="PROSITE" id="PS50822">
    <property type="entry name" value="PIWI"/>
    <property type="match status" value="1"/>
</dbReference>
<dbReference type="GO" id="GO:0035194">
    <property type="term" value="P:regulatory ncRNA-mediated post-transcriptional gene silencing"/>
    <property type="evidence" value="ECO:0007669"/>
    <property type="project" value="UniProtKB-ARBA"/>
</dbReference>
<dbReference type="GO" id="GO:1990904">
    <property type="term" value="C:ribonucleoprotein complex"/>
    <property type="evidence" value="ECO:0007669"/>
    <property type="project" value="UniProtKB-KW"/>
</dbReference>
<organism evidence="11 12">
    <name type="scientific">Vigna unguiculata</name>
    <name type="common">Cowpea</name>
    <dbReference type="NCBI Taxonomy" id="3917"/>
    <lineage>
        <taxon>Eukaryota</taxon>
        <taxon>Viridiplantae</taxon>
        <taxon>Streptophyta</taxon>
        <taxon>Embryophyta</taxon>
        <taxon>Tracheophyta</taxon>
        <taxon>Spermatophyta</taxon>
        <taxon>Magnoliopsida</taxon>
        <taxon>eudicotyledons</taxon>
        <taxon>Gunneridae</taxon>
        <taxon>Pentapetalae</taxon>
        <taxon>rosids</taxon>
        <taxon>fabids</taxon>
        <taxon>Fabales</taxon>
        <taxon>Fabaceae</taxon>
        <taxon>Papilionoideae</taxon>
        <taxon>50 kb inversion clade</taxon>
        <taxon>NPAAA clade</taxon>
        <taxon>indigoferoid/millettioid clade</taxon>
        <taxon>Phaseoleae</taxon>
        <taxon>Vigna</taxon>
    </lineage>
</organism>
<dbReference type="InterPro" id="IPR012337">
    <property type="entry name" value="RNaseH-like_sf"/>
</dbReference>
<dbReference type="Proteomes" id="UP000501690">
    <property type="component" value="Linkage Group LG4"/>
</dbReference>
<keyword evidence="5" id="KW-0943">RNA-mediated gene silencing</keyword>
<dbReference type="InterPro" id="IPR032474">
    <property type="entry name" value="Argonaute_N"/>
</dbReference>
<evidence type="ECO:0000313" key="11">
    <source>
        <dbReference type="EMBL" id="QCD90381.1"/>
    </source>
</evidence>
<dbReference type="CDD" id="cd04657">
    <property type="entry name" value="Piwi_ago-like"/>
    <property type="match status" value="1"/>
</dbReference>
<feature type="domain" description="PAZ" evidence="9">
    <location>
        <begin position="570"/>
        <end position="678"/>
    </location>
</feature>
<dbReference type="PANTHER" id="PTHR22891">
    <property type="entry name" value="EUKARYOTIC TRANSLATION INITIATION FACTOR 2C"/>
    <property type="match status" value="1"/>
</dbReference>
<feature type="compositionally biased region" description="Polar residues" evidence="8">
    <location>
        <begin position="1"/>
        <end position="22"/>
    </location>
</feature>
<evidence type="ECO:0000259" key="10">
    <source>
        <dbReference type="PROSITE" id="PS50822"/>
    </source>
</evidence>
<dbReference type="Gene3D" id="3.30.420.10">
    <property type="entry name" value="Ribonuclease H-like superfamily/Ribonuclease H"/>
    <property type="match status" value="2"/>
</dbReference>
<keyword evidence="12" id="KW-1185">Reference proteome</keyword>
<evidence type="ECO:0000256" key="6">
    <source>
        <dbReference type="ARBA" id="ARBA00023274"/>
    </source>
</evidence>
<dbReference type="SMART" id="SM01163">
    <property type="entry name" value="DUF1785"/>
    <property type="match status" value="2"/>
</dbReference>
<dbReference type="Pfam" id="PF16486">
    <property type="entry name" value="ArgoN"/>
    <property type="match status" value="2"/>
</dbReference>
<feature type="domain" description="PAZ" evidence="9">
    <location>
        <begin position="273"/>
        <end position="382"/>
    </location>
</feature>
<dbReference type="SMART" id="SM00950">
    <property type="entry name" value="Piwi"/>
    <property type="match status" value="2"/>
</dbReference>